<comment type="caution">
    <text evidence="3">The sequence shown here is derived from an EMBL/GenBank/DDBJ whole genome shotgun (WGS) entry which is preliminary data.</text>
</comment>
<dbReference type="GO" id="GO:0016491">
    <property type="term" value="F:oxidoreductase activity"/>
    <property type="evidence" value="ECO:0007669"/>
    <property type="project" value="TreeGrafter"/>
</dbReference>
<accession>A0AAN7PUT9</accession>
<dbReference type="Gene3D" id="2.60.40.420">
    <property type="entry name" value="Cupredoxins - blue copper proteins"/>
    <property type="match status" value="1"/>
</dbReference>
<evidence type="ECO:0000313" key="3">
    <source>
        <dbReference type="EMBL" id="KAK4754083.1"/>
    </source>
</evidence>
<dbReference type="Pfam" id="PF07732">
    <property type="entry name" value="Cu-oxidase_3"/>
    <property type="match status" value="1"/>
</dbReference>
<keyword evidence="4" id="KW-1185">Reference proteome</keyword>
<evidence type="ECO:0000256" key="1">
    <source>
        <dbReference type="ARBA" id="ARBA00010609"/>
    </source>
</evidence>
<feature type="domain" description="Plastocyanin-like" evidence="2">
    <location>
        <begin position="1"/>
        <end position="59"/>
    </location>
</feature>
<proteinExistence type="inferred from homology"/>
<evidence type="ECO:0000313" key="4">
    <source>
        <dbReference type="Proteomes" id="UP001345219"/>
    </source>
</evidence>
<reference evidence="3 4" key="1">
    <citation type="journal article" date="2023" name="Hortic Res">
        <title>Pangenome of water caltrop reveals structural variations and asymmetric subgenome divergence after allopolyploidization.</title>
        <authorList>
            <person name="Zhang X."/>
            <person name="Chen Y."/>
            <person name="Wang L."/>
            <person name="Yuan Y."/>
            <person name="Fang M."/>
            <person name="Shi L."/>
            <person name="Lu R."/>
            <person name="Comes H.P."/>
            <person name="Ma Y."/>
            <person name="Chen Y."/>
            <person name="Huang G."/>
            <person name="Zhou Y."/>
            <person name="Zheng Z."/>
            <person name="Qiu Y."/>
        </authorList>
    </citation>
    <scope>NUCLEOTIDE SEQUENCE [LARGE SCALE GENOMIC DNA]</scope>
    <source>
        <tissue evidence="3">Roots</tissue>
    </source>
</reference>
<name>A0AAN7PUT9_9MYRT</name>
<dbReference type="InterPro" id="IPR011707">
    <property type="entry name" value="Cu-oxidase-like_N"/>
</dbReference>
<dbReference type="PANTHER" id="PTHR11709:SF452">
    <property type="entry name" value="LACCASE-2"/>
    <property type="match status" value="1"/>
</dbReference>
<dbReference type="AlphaFoldDB" id="A0AAN7PUT9"/>
<dbReference type="InterPro" id="IPR008972">
    <property type="entry name" value="Cupredoxin"/>
</dbReference>
<protein>
    <recommendedName>
        <fullName evidence="2">Plastocyanin-like domain-containing protein</fullName>
    </recommendedName>
</protein>
<dbReference type="PANTHER" id="PTHR11709">
    <property type="entry name" value="MULTI-COPPER OXIDASE"/>
    <property type="match status" value="1"/>
</dbReference>
<dbReference type="InterPro" id="IPR045087">
    <property type="entry name" value="Cu-oxidase_fam"/>
</dbReference>
<dbReference type="SUPFAM" id="SSF49503">
    <property type="entry name" value="Cupredoxins"/>
    <property type="match status" value="1"/>
</dbReference>
<sequence>MYPGPTLYVREGGNRVIVNVTNYARYNMSIHWHGLKQYRNGWADGPAYITQYPIQTGNS</sequence>
<gene>
    <name evidence="3" type="ORF">SAY87_002187</name>
</gene>
<evidence type="ECO:0000259" key="2">
    <source>
        <dbReference type="Pfam" id="PF07732"/>
    </source>
</evidence>
<organism evidence="3 4">
    <name type="scientific">Trapa incisa</name>
    <dbReference type="NCBI Taxonomy" id="236973"/>
    <lineage>
        <taxon>Eukaryota</taxon>
        <taxon>Viridiplantae</taxon>
        <taxon>Streptophyta</taxon>
        <taxon>Embryophyta</taxon>
        <taxon>Tracheophyta</taxon>
        <taxon>Spermatophyta</taxon>
        <taxon>Magnoliopsida</taxon>
        <taxon>eudicotyledons</taxon>
        <taxon>Gunneridae</taxon>
        <taxon>Pentapetalae</taxon>
        <taxon>rosids</taxon>
        <taxon>malvids</taxon>
        <taxon>Myrtales</taxon>
        <taxon>Lythraceae</taxon>
        <taxon>Trapa</taxon>
    </lineage>
</organism>
<comment type="similarity">
    <text evidence="1">Belongs to the multicopper oxidase family.</text>
</comment>
<dbReference type="Proteomes" id="UP001345219">
    <property type="component" value="Chromosome 2"/>
</dbReference>
<dbReference type="GO" id="GO:0005507">
    <property type="term" value="F:copper ion binding"/>
    <property type="evidence" value="ECO:0007669"/>
    <property type="project" value="InterPro"/>
</dbReference>
<dbReference type="EMBL" id="JAXIOK010000015">
    <property type="protein sequence ID" value="KAK4754083.1"/>
    <property type="molecule type" value="Genomic_DNA"/>
</dbReference>